<dbReference type="Pfam" id="PF00378">
    <property type="entry name" value="ECH_1"/>
    <property type="match status" value="1"/>
</dbReference>
<evidence type="ECO:0000256" key="1">
    <source>
        <dbReference type="ARBA" id="ARBA00005254"/>
    </source>
</evidence>
<evidence type="ECO:0000256" key="3">
    <source>
        <dbReference type="RuleBase" id="RU003707"/>
    </source>
</evidence>
<dbReference type="Gene3D" id="3.90.226.10">
    <property type="entry name" value="2-enoyl-CoA Hydratase, Chain A, domain 1"/>
    <property type="match status" value="1"/>
</dbReference>
<dbReference type="GO" id="GO:0016829">
    <property type="term" value="F:lyase activity"/>
    <property type="evidence" value="ECO:0007669"/>
    <property type="project" value="UniProtKB-KW"/>
</dbReference>
<gene>
    <name evidence="4" type="ORF">FZD51_07590</name>
</gene>
<dbReference type="EMBL" id="VTER01000003">
    <property type="protein sequence ID" value="TYS50392.1"/>
    <property type="molecule type" value="Genomic_DNA"/>
</dbReference>
<dbReference type="GO" id="GO:0006635">
    <property type="term" value="P:fatty acid beta-oxidation"/>
    <property type="evidence" value="ECO:0007669"/>
    <property type="project" value="TreeGrafter"/>
</dbReference>
<dbReference type="CDD" id="cd06558">
    <property type="entry name" value="crotonase-like"/>
    <property type="match status" value="1"/>
</dbReference>
<evidence type="ECO:0000313" key="5">
    <source>
        <dbReference type="Proteomes" id="UP000322139"/>
    </source>
</evidence>
<dbReference type="InterPro" id="IPR018376">
    <property type="entry name" value="Enoyl-CoA_hyd/isom_CS"/>
</dbReference>
<dbReference type="InterPro" id="IPR014748">
    <property type="entry name" value="Enoyl-CoA_hydra_C"/>
</dbReference>
<dbReference type="InterPro" id="IPR029045">
    <property type="entry name" value="ClpP/crotonase-like_dom_sf"/>
</dbReference>
<evidence type="ECO:0000313" key="4">
    <source>
        <dbReference type="EMBL" id="TYS50392.1"/>
    </source>
</evidence>
<evidence type="ECO:0000256" key="2">
    <source>
        <dbReference type="ARBA" id="ARBA00023239"/>
    </source>
</evidence>
<sequence length="269" mass="29162">MNDLYIEKAGPIASLVINRPEKKNAFTLQMFKQLSSLLDDLEQDEAARVLIVRGVDDTCFAAGADISEFLENRLSAEKAKLYNDTALEAVERLYRFSKPTIAVIRGLAIGGGLELALACDFRFASKDSRLGITAAKLGIVYNLASTKRLADAVGISRAKELLYTGKLVNAAEAKEIGLINDWADGASALESALELAGQIAGRSAVSVNGIKKVIHAIADGAVEEDETIARLILDSFSSEDYQEGIQAFLEKRKPDFSPKEASLDEYSRK</sequence>
<dbReference type="PROSITE" id="PS00166">
    <property type="entry name" value="ENOYL_COA_HYDRATASE"/>
    <property type="match status" value="1"/>
</dbReference>
<dbReference type="SUPFAM" id="SSF52096">
    <property type="entry name" value="ClpP/crotonase"/>
    <property type="match status" value="1"/>
</dbReference>
<protein>
    <submittedName>
        <fullName evidence="4">Enoyl-CoA hydratase</fullName>
    </submittedName>
</protein>
<proteinExistence type="inferred from homology"/>
<reference evidence="4 5" key="1">
    <citation type="submission" date="2019-08" db="EMBL/GenBank/DDBJ databases">
        <title>Bacillus genomes from the desert of Cuatro Cienegas, Coahuila.</title>
        <authorList>
            <person name="Olmedo-Alvarez G."/>
        </authorList>
    </citation>
    <scope>NUCLEOTIDE SEQUENCE [LARGE SCALE GENOMIC DNA]</scope>
    <source>
        <strain evidence="4 5">CH446_14T</strain>
    </source>
</reference>
<dbReference type="PANTHER" id="PTHR11941:SF54">
    <property type="entry name" value="ENOYL-COA HYDRATASE, MITOCHONDRIAL"/>
    <property type="match status" value="1"/>
</dbReference>
<accession>A0A5D4RLT3</accession>
<keyword evidence="2" id="KW-0456">Lyase</keyword>
<comment type="caution">
    <text evidence="4">The sequence shown here is derived from an EMBL/GenBank/DDBJ whole genome shotgun (WGS) entry which is preliminary data.</text>
</comment>
<dbReference type="PANTHER" id="PTHR11941">
    <property type="entry name" value="ENOYL-COA HYDRATASE-RELATED"/>
    <property type="match status" value="1"/>
</dbReference>
<dbReference type="RefSeq" id="WP_148974194.1">
    <property type="nucleotide sequence ID" value="NZ_VTER01000003.1"/>
</dbReference>
<comment type="similarity">
    <text evidence="1 3">Belongs to the enoyl-CoA hydratase/isomerase family.</text>
</comment>
<dbReference type="Proteomes" id="UP000322139">
    <property type="component" value="Unassembled WGS sequence"/>
</dbReference>
<dbReference type="AlphaFoldDB" id="A0A5D4RLT3"/>
<dbReference type="Gene3D" id="1.10.12.10">
    <property type="entry name" value="Lyase 2-enoyl-coa Hydratase, Chain A, domain 2"/>
    <property type="match status" value="1"/>
</dbReference>
<organism evidence="4 5">
    <name type="scientific">Bacillus infantis</name>
    <dbReference type="NCBI Taxonomy" id="324767"/>
    <lineage>
        <taxon>Bacteria</taxon>
        <taxon>Bacillati</taxon>
        <taxon>Bacillota</taxon>
        <taxon>Bacilli</taxon>
        <taxon>Bacillales</taxon>
        <taxon>Bacillaceae</taxon>
        <taxon>Bacillus</taxon>
    </lineage>
</organism>
<dbReference type="InterPro" id="IPR001753">
    <property type="entry name" value="Enoyl-CoA_hydra/iso"/>
</dbReference>
<name>A0A5D4RLT3_9BACI</name>